<keyword evidence="2" id="KW-1185">Reference proteome</keyword>
<dbReference type="Proteomes" id="UP000215377">
    <property type="component" value="Unassembled WGS sequence"/>
</dbReference>
<sequence length="160" mass="17373">MLGVPLANGIVWPTSARATTARQIEWDDLIPPGVPYSEIVGMGEVDEANDIWKPQYDDNALALNTDLHGETVKLPGYILPLELGTDGVSVFLLVPYVGACIHVPPPPPNQLVIVETDPPWPTTDLWDAVWVSGIMTAAPRSSEVAEAGYTIVADRIERFD</sequence>
<dbReference type="Pfam" id="PF11736">
    <property type="entry name" value="DUF3299"/>
    <property type="match status" value="1"/>
</dbReference>
<reference evidence="1 2" key="1">
    <citation type="submission" date="2013-04" db="EMBL/GenBank/DDBJ databases">
        <title>Oceanicola sp. 22II1-22F33 Genome Sequencing.</title>
        <authorList>
            <person name="Lai Q."/>
            <person name="Li G."/>
            <person name="Shao Z."/>
        </authorList>
    </citation>
    <scope>NUCLEOTIDE SEQUENCE [LARGE SCALE GENOMIC DNA]</scope>
    <source>
        <strain evidence="1 2">22II1-22F33</strain>
    </source>
</reference>
<accession>A0A225NKE4</accession>
<dbReference type="Gene3D" id="2.40.50.870">
    <property type="entry name" value="Protein of unknown function (DUF3299)"/>
    <property type="match status" value="1"/>
</dbReference>
<name>A0A225NKE4_9RHOB</name>
<dbReference type="OrthoDB" id="9812956at2"/>
<evidence type="ECO:0008006" key="3">
    <source>
        <dbReference type="Google" id="ProtNLM"/>
    </source>
</evidence>
<dbReference type="EMBL" id="AQQR01000007">
    <property type="protein sequence ID" value="OWU72332.1"/>
    <property type="molecule type" value="Genomic_DNA"/>
</dbReference>
<dbReference type="InterPro" id="IPR021727">
    <property type="entry name" value="DUF3299"/>
</dbReference>
<gene>
    <name evidence="1" type="ORF">ATO3_16930</name>
</gene>
<protein>
    <recommendedName>
        <fullName evidence="3">Lipoprotein</fullName>
    </recommendedName>
</protein>
<evidence type="ECO:0000313" key="1">
    <source>
        <dbReference type="EMBL" id="OWU72332.1"/>
    </source>
</evidence>
<organism evidence="1 2">
    <name type="scientific">Marinibacterium profundimaris</name>
    <dbReference type="NCBI Taxonomy" id="1679460"/>
    <lineage>
        <taxon>Bacteria</taxon>
        <taxon>Pseudomonadati</taxon>
        <taxon>Pseudomonadota</taxon>
        <taxon>Alphaproteobacteria</taxon>
        <taxon>Rhodobacterales</taxon>
        <taxon>Paracoccaceae</taxon>
        <taxon>Marinibacterium</taxon>
    </lineage>
</organism>
<proteinExistence type="predicted"/>
<evidence type="ECO:0000313" key="2">
    <source>
        <dbReference type="Proteomes" id="UP000215377"/>
    </source>
</evidence>
<comment type="caution">
    <text evidence="1">The sequence shown here is derived from an EMBL/GenBank/DDBJ whole genome shotgun (WGS) entry which is preliminary data.</text>
</comment>
<dbReference type="AlphaFoldDB" id="A0A225NKE4"/>